<gene>
    <name evidence="2" type="ordered locus">MXAN_0869</name>
</gene>
<sequence length="388" mass="42611">MLEAMPGKHRVYLVPGFFGFINLGELIYFGHALDYLKDELARRQVEAEVIIVLSHPTASIRTRTADLLKAVQETASGDDGPIHLIGHSTGGLDSRLFVSPGAQVAEGVDLEPFARRVRTVTSVSTPHAGTPLATFFMGLFGQRILKLLSLFTVYVLRFGRLPLRVVFRFGHLLARADDQLGWKPTLLDQLYDQLLGDFSSERRDAVSKFLSDVGNDTSLIPQLTPEGIDLFNASTLDRPGVRYGSVVTQARPPSLRTRMAAGLDPYAQLTHTIYALMYGQTQRMPLTALPLHTPAQTAALVQAYGAMPGPTACDGIVPTRSQVYGRVLAAVRADHLDAIGHFDQPAHQPPHVDWLISGSGFRRPQFESTWKSIVDFMLEDERPGITGS</sequence>
<dbReference type="OrthoDB" id="5487808at2"/>
<evidence type="ECO:0008006" key="4">
    <source>
        <dbReference type="Google" id="ProtNLM"/>
    </source>
</evidence>
<dbReference type="Proteomes" id="UP000002402">
    <property type="component" value="Chromosome"/>
</dbReference>
<evidence type="ECO:0000256" key="1">
    <source>
        <dbReference type="SAM" id="Phobius"/>
    </source>
</evidence>
<accession>Q1DDZ3</accession>
<keyword evidence="1" id="KW-0472">Membrane</keyword>
<dbReference type="SUPFAM" id="SSF53474">
    <property type="entry name" value="alpha/beta-Hydrolases"/>
    <property type="match status" value="1"/>
</dbReference>
<keyword evidence="1" id="KW-1133">Transmembrane helix</keyword>
<keyword evidence="3" id="KW-1185">Reference proteome</keyword>
<dbReference type="KEGG" id="mxa:MXAN_0869"/>
<dbReference type="eggNOG" id="COG1075">
    <property type="taxonomic scope" value="Bacteria"/>
</dbReference>
<dbReference type="InterPro" id="IPR029058">
    <property type="entry name" value="AB_hydrolase_fold"/>
</dbReference>
<dbReference type="AlphaFoldDB" id="Q1DDZ3"/>
<evidence type="ECO:0000313" key="2">
    <source>
        <dbReference type="EMBL" id="ABF91064.1"/>
    </source>
</evidence>
<dbReference type="HOGENOM" id="CLU_707350_0_0_7"/>
<proteinExistence type="predicted"/>
<keyword evidence="1" id="KW-0812">Transmembrane</keyword>
<protein>
    <recommendedName>
        <fullName evidence="4">Triacylglycerol lipase</fullName>
    </recommendedName>
</protein>
<dbReference type="EMBL" id="CP000113">
    <property type="protein sequence ID" value="ABF91064.1"/>
    <property type="molecule type" value="Genomic_DNA"/>
</dbReference>
<evidence type="ECO:0000313" key="3">
    <source>
        <dbReference type="Proteomes" id="UP000002402"/>
    </source>
</evidence>
<feature type="transmembrane region" description="Helical" evidence="1">
    <location>
        <begin position="12"/>
        <end position="30"/>
    </location>
</feature>
<organism evidence="2 3">
    <name type="scientific">Myxococcus xanthus (strain DK1622)</name>
    <dbReference type="NCBI Taxonomy" id="246197"/>
    <lineage>
        <taxon>Bacteria</taxon>
        <taxon>Pseudomonadati</taxon>
        <taxon>Myxococcota</taxon>
        <taxon>Myxococcia</taxon>
        <taxon>Myxococcales</taxon>
        <taxon>Cystobacterineae</taxon>
        <taxon>Myxococcaceae</taxon>
        <taxon>Myxococcus</taxon>
    </lineage>
</organism>
<dbReference type="Gene3D" id="3.40.50.1820">
    <property type="entry name" value="alpha/beta hydrolase"/>
    <property type="match status" value="1"/>
</dbReference>
<name>Q1DDZ3_MYXXD</name>
<dbReference type="EnsemblBacteria" id="ABF91064">
    <property type="protein sequence ID" value="ABF91064"/>
    <property type="gene ID" value="MXAN_0869"/>
</dbReference>
<reference evidence="2 3" key="1">
    <citation type="journal article" date="2006" name="Proc. Natl. Acad. Sci. U.S.A.">
        <title>Evolution of sensory complexity recorded in a myxobacterial genome.</title>
        <authorList>
            <person name="Goldman B.S."/>
            <person name="Nierman W.C."/>
            <person name="Kaiser D."/>
            <person name="Slater S.C."/>
            <person name="Durkin A.S."/>
            <person name="Eisen J.A."/>
            <person name="Ronning C.M."/>
            <person name="Barbazuk W.B."/>
            <person name="Blanchard M."/>
            <person name="Field C."/>
            <person name="Halling C."/>
            <person name="Hinkle G."/>
            <person name="Iartchuk O."/>
            <person name="Kim H.S."/>
            <person name="Mackenzie C."/>
            <person name="Madupu R."/>
            <person name="Miller N."/>
            <person name="Shvartsbeyn A."/>
            <person name="Sullivan S.A."/>
            <person name="Vaudin M."/>
            <person name="Wiegand R."/>
            <person name="Kaplan H.B."/>
        </authorList>
    </citation>
    <scope>NUCLEOTIDE SEQUENCE [LARGE SCALE GENOMIC DNA]</scope>
    <source>
        <strain evidence="3">DK1622</strain>
    </source>
</reference>
<dbReference type="STRING" id="246197.MXAN_0869"/>